<feature type="region of interest" description="Disordered" evidence="1">
    <location>
        <begin position="1"/>
        <end position="49"/>
    </location>
</feature>
<proteinExistence type="predicted"/>
<evidence type="ECO:0000256" key="1">
    <source>
        <dbReference type="SAM" id="MobiDB-lite"/>
    </source>
</evidence>
<dbReference type="AlphaFoldDB" id="A0A371HRQ0"/>
<sequence length="92" mass="9891">MINLGCSSPTSSPPTPPSPLPISFGPGNRTYSFSASSTPSPPFSIAPSSHPSHDILPLLHKTFSLDHQLEPKTTCLKDLYNPTINILVHLEN</sequence>
<comment type="caution">
    <text evidence="2">The sequence shown here is derived from an EMBL/GenBank/DDBJ whole genome shotgun (WGS) entry which is preliminary data.</text>
</comment>
<feature type="non-terminal residue" evidence="2">
    <location>
        <position position="1"/>
    </location>
</feature>
<dbReference type="EMBL" id="QJKJ01001873">
    <property type="protein sequence ID" value="RDY05471.1"/>
    <property type="molecule type" value="Genomic_DNA"/>
</dbReference>
<name>A0A371HRQ0_MUCPR</name>
<gene>
    <name evidence="2" type="ORF">CR513_10695</name>
</gene>
<feature type="compositionally biased region" description="Pro residues" evidence="1">
    <location>
        <begin position="11"/>
        <end position="20"/>
    </location>
</feature>
<protein>
    <submittedName>
        <fullName evidence="2">Uncharacterized protein</fullName>
    </submittedName>
</protein>
<keyword evidence="3" id="KW-1185">Reference proteome</keyword>
<reference evidence="2" key="1">
    <citation type="submission" date="2018-05" db="EMBL/GenBank/DDBJ databases">
        <title>Draft genome of Mucuna pruriens seed.</title>
        <authorList>
            <person name="Nnadi N.E."/>
            <person name="Vos R."/>
            <person name="Hasami M.H."/>
            <person name="Devisetty U.K."/>
            <person name="Aguiy J.C."/>
        </authorList>
    </citation>
    <scope>NUCLEOTIDE SEQUENCE [LARGE SCALE GENOMIC DNA]</scope>
    <source>
        <strain evidence="2">JCA_2017</strain>
    </source>
</reference>
<accession>A0A371HRQ0</accession>
<organism evidence="2 3">
    <name type="scientific">Mucuna pruriens</name>
    <name type="common">Velvet bean</name>
    <name type="synonym">Dolichos pruriens</name>
    <dbReference type="NCBI Taxonomy" id="157652"/>
    <lineage>
        <taxon>Eukaryota</taxon>
        <taxon>Viridiplantae</taxon>
        <taxon>Streptophyta</taxon>
        <taxon>Embryophyta</taxon>
        <taxon>Tracheophyta</taxon>
        <taxon>Spermatophyta</taxon>
        <taxon>Magnoliopsida</taxon>
        <taxon>eudicotyledons</taxon>
        <taxon>Gunneridae</taxon>
        <taxon>Pentapetalae</taxon>
        <taxon>rosids</taxon>
        <taxon>fabids</taxon>
        <taxon>Fabales</taxon>
        <taxon>Fabaceae</taxon>
        <taxon>Papilionoideae</taxon>
        <taxon>50 kb inversion clade</taxon>
        <taxon>NPAAA clade</taxon>
        <taxon>indigoferoid/millettioid clade</taxon>
        <taxon>Phaseoleae</taxon>
        <taxon>Mucuna</taxon>
    </lineage>
</organism>
<evidence type="ECO:0000313" key="2">
    <source>
        <dbReference type="EMBL" id="RDY05471.1"/>
    </source>
</evidence>
<evidence type="ECO:0000313" key="3">
    <source>
        <dbReference type="Proteomes" id="UP000257109"/>
    </source>
</evidence>
<dbReference type="Proteomes" id="UP000257109">
    <property type="component" value="Unassembled WGS sequence"/>
</dbReference>